<evidence type="ECO:0000313" key="2">
    <source>
        <dbReference type="EMBL" id="PKG28808.1"/>
    </source>
</evidence>
<dbReference type="GO" id="GO:0008757">
    <property type="term" value="F:S-adenosylmethionine-dependent methyltransferase activity"/>
    <property type="evidence" value="ECO:0007669"/>
    <property type="project" value="InterPro"/>
</dbReference>
<evidence type="ECO:0000259" key="1">
    <source>
        <dbReference type="Pfam" id="PF08241"/>
    </source>
</evidence>
<dbReference type="InterPro" id="IPR013216">
    <property type="entry name" value="Methyltransf_11"/>
</dbReference>
<comment type="caution">
    <text evidence="2">The sequence shown here is derived from an EMBL/GenBank/DDBJ whole genome shotgun (WGS) entry which is preliminary data.</text>
</comment>
<dbReference type="CDD" id="cd02440">
    <property type="entry name" value="AdoMet_MTases"/>
    <property type="match status" value="1"/>
</dbReference>
<dbReference type="EMBL" id="PISD01000023">
    <property type="protein sequence ID" value="PKG28808.1"/>
    <property type="molecule type" value="Genomic_DNA"/>
</dbReference>
<dbReference type="Pfam" id="PF08241">
    <property type="entry name" value="Methyltransf_11"/>
    <property type="match status" value="1"/>
</dbReference>
<dbReference type="PANTHER" id="PTHR43861:SF1">
    <property type="entry name" value="TRANS-ACONITATE 2-METHYLTRANSFERASE"/>
    <property type="match status" value="1"/>
</dbReference>
<dbReference type="SUPFAM" id="SSF53335">
    <property type="entry name" value="S-adenosyl-L-methionine-dependent methyltransferases"/>
    <property type="match status" value="1"/>
</dbReference>
<keyword evidence="2" id="KW-0808">Transferase</keyword>
<dbReference type="AlphaFoldDB" id="A0A2N0ZH31"/>
<reference evidence="2 3" key="1">
    <citation type="journal article" date="2010" name="Int. J. Syst. Evol. Microbiol.">
        <title>Bacillus horneckiae sp. nov., isolated from a spacecraft-assembly clean room.</title>
        <authorList>
            <person name="Vaishampayan P."/>
            <person name="Probst A."/>
            <person name="Krishnamurthi S."/>
            <person name="Ghosh S."/>
            <person name="Osman S."/>
            <person name="McDowall A."/>
            <person name="Ruckmani A."/>
            <person name="Mayilraj S."/>
            <person name="Venkateswaran K."/>
        </authorList>
    </citation>
    <scope>NUCLEOTIDE SEQUENCE [LARGE SCALE GENOMIC DNA]</scope>
    <source>
        <strain evidence="3">1PO1SC</strain>
    </source>
</reference>
<evidence type="ECO:0000313" key="3">
    <source>
        <dbReference type="Proteomes" id="UP000233343"/>
    </source>
</evidence>
<organism evidence="2 3">
    <name type="scientific">Cytobacillus horneckiae</name>
    <dbReference type="NCBI Taxonomy" id="549687"/>
    <lineage>
        <taxon>Bacteria</taxon>
        <taxon>Bacillati</taxon>
        <taxon>Bacillota</taxon>
        <taxon>Bacilli</taxon>
        <taxon>Bacillales</taxon>
        <taxon>Bacillaceae</taxon>
        <taxon>Cytobacillus</taxon>
    </lineage>
</organism>
<dbReference type="PANTHER" id="PTHR43861">
    <property type="entry name" value="TRANS-ACONITATE 2-METHYLTRANSFERASE-RELATED"/>
    <property type="match status" value="1"/>
</dbReference>
<dbReference type="GO" id="GO:0032259">
    <property type="term" value="P:methylation"/>
    <property type="evidence" value="ECO:0007669"/>
    <property type="project" value="UniProtKB-KW"/>
</dbReference>
<dbReference type="InterPro" id="IPR029063">
    <property type="entry name" value="SAM-dependent_MTases_sf"/>
</dbReference>
<proteinExistence type="predicted"/>
<name>A0A2N0ZH31_9BACI</name>
<gene>
    <name evidence="2" type="ORF">CWS20_11590</name>
</gene>
<protein>
    <submittedName>
        <fullName evidence="2">Class I SAM-dependent methyltransferase</fullName>
    </submittedName>
</protein>
<sequence>MEFKGSAAYEDELFFQNYMKRRHRKDSPNEIIEKPALLKMIGDVSGKDVLDLGCGDASMRRELLQAASYLGVDGSKNMIMRAEQNLSDLENSEVIHSSLESFPFPVENYHLIFSQLALHYLEDFRQICENIYNSLRFGGKFVFSVQHPVITSAFKSSGTKRPDWIVDDYFQIGVRAEPWIGEKVVKYHRTVEEYFMILRNSGFHINELCEATPDRRNFSSEEEYERRNRIPLFLLFSCEKPVCEYNMSIRG</sequence>
<dbReference type="Proteomes" id="UP000233343">
    <property type="component" value="Unassembled WGS sequence"/>
</dbReference>
<dbReference type="Gene3D" id="3.40.50.150">
    <property type="entry name" value="Vaccinia Virus protein VP39"/>
    <property type="match status" value="1"/>
</dbReference>
<dbReference type="RefSeq" id="WP_066193256.1">
    <property type="nucleotide sequence ID" value="NZ_JARMMB010000028.1"/>
</dbReference>
<feature type="domain" description="Methyltransferase type 11" evidence="1">
    <location>
        <begin position="50"/>
        <end position="143"/>
    </location>
</feature>
<keyword evidence="3" id="KW-1185">Reference proteome</keyword>
<keyword evidence="2" id="KW-0489">Methyltransferase</keyword>
<accession>A0A2N0ZH31</accession>